<evidence type="ECO:0000259" key="2">
    <source>
        <dbReference type="Pfam" id="PF07859"/>
    </source>
</evidence>
<dbReference type="EnsemblPlants" id="Kaladp0015s0157.2.v1.1">
    <property type="protein sequence ID" value="Kaladp0015s0157.2.v1.1.CDS.1"/>
    <property type="gene ID" value="Kaladp0015s0157.v1.1"/>
</dbReference>
<dbReference type="EnsemblPlants" id="Kaladp0015s0157.1.v1.1">
    <property type="protein sequence ID" value="Kaladp0015s0157.1.v1.1.CDS.1"/>
    <property type="gene ID" value="Kaladp0015s0157.v1.1"/>
</dbReference>
<accession>A0A7N0ZQX0</accession>
<dbReference type="Pfam" id="PF07859">
    <property type="entry name" value="Abhydrolase_3"/>
    <property type="match status" value="1"/>
</dbReference>
<protein>
    <recommendedName>
        <fullName evidence="2">Alpha/beta hydrolase fold-3 domain-containing protein</fullName>
    </recommendedName>
</protein>
<dbReference type="InterPro" id="IPR013094">
    <property type="entry name" value="AB_hydrolase_3"/>
</dbReference>
<organism evidence="3 4">
    <name type="scientific">Kalanchoe fedtschenkoi</name>
    <name type="common">Lavender scallops</name>
    <name type="synonym">South American air plant</name>
    <dbReference type="NCBI Taxonomy" id="63787"/>
    <lineage>
        <taxon>Eukaryota</taxon>
        <taxon>Viridiplantae</taxon>
        <taxon>Streptophyta</taxon>
        <taxon>Embryophyta</taxon>
        <taxon>Tracheophyta</taxon>
        <taxon>Spermatophyta</taxon>
        <taxon>Magnoliopsida</taxon>
        <taxon>eudicotyledons</taxon>
        <taxon>Gunneridae</taxon>
        <taxon>Pentapetalae</taxon>
        <taxon>Saxifragales</taxon>
        <taxon>Crassulaceae</taxon>
        <taxon>Kalanchoe</taxon>
    </lineage>
</organism>
<evidence type="ECO:0000256" key="1">
    <source>
        <dbReference type="ARBA" id="ARBA00010515"/>
    </source>
</evidence>
<evidence type="ECO:0000313" key="4">
    <source>
        <dbReference type="Proteomes" id="UP000594263"/>
    </source>
</evidence>
<reference evidence="3" key="1">
    <citation type="submission" date="2021-01" db="UniProtKB">
        <authorList>
            <consortium name="EnsemblPlants"/>
        </authorList>
    </citation>
    <scope>IDENTIFICATION</scope>
</reference>
<dbReference type="AlphaFoldDB" id="A0A7N0ZQX0"/>
<dbReference type="SUPFAM" id="SSF53474">
    <property type="entry name" value="alpha/beta-Hydrolases"/>
    <property type="match status" value="1"/>
</dbReference>
<dbReference type="InterPro" id="IPR050466">
    <property type="entry name" value="Carboxylest/Gibb_receptor"/>
</dbReference>
<proteinExistence type="inferred from homology"/>
<sequence>MSKYDPYEHWNIRIEEDGSCTRLISVPKIPATSDEAEAAQANESVVTKDVTLNPDKKTWIRIFRPAKLPANDQTVARLPILIYLHGGGWLMFNIDDVMVHMNCAQFCESLPAIMLSVDYRLAPESRLPTQYDDVLDSLTWLKNNSTTEPWIKDYGDMSRVYLYGVSNGGNIAFHTALRALDVDLSPLRLSGIVLNQPMFGGKYRTKSELKYATDQLLPLPALDAMWELTLPKGTDRDHRYCNPMAEGVRDKVGRLGRCLVIGFGGDPMVDRQQEFVQMLVRAGVRVEARFDDVGFHGVDLVDPRRASVVINLVREFI</sequence>
<dbReference type="GO" id="GO:0016787">
    <property type="term" value="F:hydrolase activity"/>
    <property type="evidence" value="ECO:0007669"/>
    <property type="project" value="InterPro"/>
</dbReference>
<name>A0A7N0ZQX0_KALFE</name>
<dbReference type="Proteomes" id="UP000594263">
    <property type="component" value="Unplaced"/>
</dbReference>
<keyword evidence="4" id="KW-1185">Reference proteome</keyword>
<dbReference type="Gramene" id="Kaladp0015s0157.1.v1.1">
    <property type="protein sequence ID" value="Kaladp0015s0157.1.v1.1.CDS.1"/>
    <property type="gene ID" value="Kaladp0015s0157.v1.1"/>
</dbReference>
<dbReference type="InterPro" id="IPR029058">
    <property type="entry name" value="AB_hydrolase_fold"/>
</dbReference>
<dbReference type="Gramene" id="Kaladp0015s0157.2.v1.1">
    <property type="protein sequence ID" value="Kaladp0015s0157.2.v1.1.CDS.1"/>
    <property type="gene ID" value="Kaladp0015s0157.v1.1"/>
</dbReference>
<comment type="similarity">
    <text evidence="1">Belongs to the 'GDXG' lipolytic enzyme family.</text>
</comment>
<dbReference type="PANTHER" id="PTHR23024">
    <property type="entry name" value="ARYLACETAMIDE DEACETYLASE"/>
    <property type="match status" value="1"/>
</dbReference>
<dbReference type="OMA" id="YFHHGGW"/>
<dbReference type="PANTHER" id="PTHR23024:SF212">
    <property type="entry name" value="CARBOXYLESTERASE 9-RELATED"/>
    <property type="match status" value="1"/>
</dbReference>
<evidence type="ECO:0000313" key="3">
    <source>
        <dbReference type="EnsemblPlants" id="Kaladp0015s0157.2.v1.1.CDS.1"/>
    </source>
</evidence>
<feature type="domain" description="Alpha/beta hydrolase fold-3" evidence="2">
    <location>
        <begin position="81"/>
        <end position="298"/>
    </location>
</feature>
<dbReference type="Gene3D" id="3.40.50.1820">
    <property type="entry name" value="alpha/beta hydrolase"/>
    <property type="match status" value="1"/>
</dbReference>